<name>A0A5R9FJK3_9ACTN</name>
<accession>A0A5R9FJK3</accession>
<feature type="domain" description="YCII-related" evidence="2">
    <location>
        <begin position="12"/>
        <end position="81"/>
    </location>
</feature>
<sequence>MLILELAFTSSPERLAARPAHRQRLARLQADGHLVAAGPWADDSGAVLIFDVDRSRLDAIINADPYYGTSGVRVAGVREWTPIIGLDAPGHPNQHR</sequence>
<evidence type="ECO:0000313" key="4">
    <source>
        <dbReference type="Proteomes" id="UP000305906"/>
    </source>
</evidence>
<evidence type="ECO:0000313" key="3">
    <source>
        <dbReference type="EMBL" id="TLS42709.1"/>
    </source>
</evidence>
<dbReference type="InterPro" id="IPR011008">
    <property type="entry name" value="Dimeric_a/b-barrel"/>
</dbReference>
<reference evidence="3 4" key="1">
    <citation type="submission" date="2019-05" db="EMBL/GenBank/DDBJ databases">
        <title>Streptomyces sp. NEAU-C151, a novel actinomycete isolated from soil.</title>
        <authorList>
            <person name="Han L."/>
            <person name="Jiang H."/>
        </authorList>
    </citation>
    <scope>NUCLEOTIDE SEQUENCE [LARGE SCALE GENOMIC DNA]</scope>
    <source>
        <strain evidence="3 4">NEAU-C151</strain>
    </source>
</reference>
<evidence type="ECO:0000259" key="2">
    <source>
        <dbReference type="Pfam" id="PF03795"/>
    </source>
</evidence>
<proteinExistence type="inferred from homology"/>
<dbReference type="Proteomes" id="UP000305906">
    <property type="component" value="Unassembled WGS sequence"/>
</dbReference>
<comment type="similarity">
    <text evidence="1">Belongs to the YciI family.</text>
</comment>
<evidence type="ECO:0000256" key="1">
    <source>
        <dbReference type="ARBA" id="ARBA00007689"/>
    </source>
</evidence>
<keyword evidence="4" id="KW-1185">Reference proteome</keyword>
<dbReference type="AlphaFoldDB" id="A0A5R9FJK3"/>
<dbReference type="InterPro" id="IPR005545">
    <property type="entry name" value="YCII"/>
</dbReference>
<dbReference type="RefSeq" id="WP_138048152.1">
    <property type="nucleotide sequence ID" value="NZ_VBZC01000037.1"/>
</dbReference>
<comment type="caution">
    <text evidence="3">The sequence shown here is derived from an EMBL/GenBank/DDBJ whole genome shotgun (WGS) entry which is preliminary data.</text>
</comment>
<dbReference type="Pfam" id="PF03795">
    <property type="entry name" value="YCII"/>
    <property type="match status" value="1"/>
</dbReference>
<gene>
    <name evidence="3" type="ORF">FE633_29050</name>
</gene>
<dbReference type="SUPFAM" id="SSF54909">
    <property type="entry name" value="Dimeric alpha+beta barrel"/>
    <property type="match status" value="1"/>
</dbReference>
<organism evidence="3 4">
    <name type="scientific">Streptomyces montanus</name>
    <dbReference type="NCBI Taxonomy" id="2580423"/>
    <lineage>
        <taxon>Bacteria</taxon>
        <taxon>Bacillati</taxon>
        <taxon>Actinomycetota</taxon>
        <taxon>Actinomycetes</taxon>
        <taxon>Kitasatosporales</taxon>
        <taxon>Streptomycetaceae</taxon>
        <taxon>Streptomyces</taxon>
    </lineage>
</organism>
<protein>
    <recommendedName>
        <fullName evidence="2">YCII-related domain-containing protein</fullName>
    </recommendedName>
</protein>
<dbReference type="Gene3D" id="3.30.70.1060">
    <property type="entry name" value="Dimeric alpha+beta barrel"/>
    <property type="match status" value="1"/>
</dbReference>
<dbReference type="EMBL" id="VBZC01000037">
    <property type="protein sequence ID" value="TLS42709.1"/>
    <property type="molecule type" value="Genomic_DNA"/>
</dbReference>